<proteinExistence type="predicted"/>
<evidence type="ECO:0000313" key="2">
    <source>
        <dbReference type="Proteomes" id="UP000077623"/>
    </source>
</evidence>
<dbReference type="STRING" id="432608.A6V39_01720"/>
<evidence type="ECO:0000313" key="1">
    <source>
        <dbReference type="EMBL" id="OAL10761.1"/>
    </source>
</evidence>
<sequence length="142" mass="16762">MLNKSKILGSIIFPLTIGASLFSNKMHMDHELFSAPSSAYKRVILYPQEHIQKVNTIYDLKEVRGNIRKEIQKDKLESTLKNIALNSLNDYFRKNTWNMDNLRGRIYYQINSNKNVEASLLWNNIPQQGKLRFFDQWNIELK</sequence>
<dbReference type="Proteomes" id="UP000077623">
    <property type="component" value="Unassembled WGS sequence"/>
</dbReference>
<accession>A0A1A9QFH4</accession>
<gene>
    <name evidence="1" type="ORF">A6V39_01720</name>
</gene>
<organism evidence="1 2">
    <name type="scientific">Candidatus Mycoplasma haematobovis</name>
    <dbReference type="NCBI Taxonomy" id="432608"/>
    <lineage>
        <taxon>Bacteria</taxon>
        <taxon>Bacillati</taxon>
        <taxon>Mycoplasmatota</taxon>
        <taxon>Mollicutes</taxon>
        <taxon>Mycoplasmataceae</taxon>
        <taxon>Mycoplasma</taxon>
    </lineage>
</organism>
<dbReference type="EMBL" id="LWUJ01000010">
    <property type="protein sequence ID" value="OAL10761.1"/>
    <property type="molecule type" value="Genomic_DNA"/>
</dbReference>
<dbReference type="RefSeq" id="WP_187149995.1">
    <property type="nucleotide sequence ID" value="NZ_LWUJ01000010.1"/>
</dbReference>
<comment type="caution">
    <text evidence="1">The sequence shown here is derived from an EMBL/GenBank/DDBJ whole genome shotgun (WGS) entry which is preliminary data.</text>
</comment>
<protein>
    <submittedName>
        <fullName evidence="1">Uncharacterized protein</fullName>
    </submittedName>
</protein>
<reference evidence="2" key="1">
    <citation type="submission" date="2016-04" db="EMBL/GenBank/DDBJ databases">
        <authorList>
            <person name="Quiroz-Castaneda R.E."/>
            <person name="Martinez-Ocampo F."/>
        </authorList>
    </citation>
    <scope>NUCLEOTIDE SEQUENCE [LARGE SCALE GENOMIC DNA]</scope>
    <source>
        <strain evidence="2">INIFAP01</strain>
    </source>
</reference>
<name>A0A1A9QFH4_9MOLU</name>
<dbReference type="AlphaFoldDB" id="A0A1A9QFH4"/>
<keyword evidence="2" id="KW-1185">Reference proteome</keyword>